<proteinExistence type="predicted"/>
<reference evidence="2" key="1">
    <citation type="journal article" date="2021" name="Nat. Commun.">
        <title>Genetic determinants of endophytism in the Arabidopsis root mycobiome.</title>
        <authorList>
            <person name="Mesny F."/>
            <person name="Miyauchi S."/>
            <person name="Thiergart T."/>
            <person name="Pickel B."/>
            <person name="Atanasova L."/>
            <person name="Karlsson M."/>
            <person name="Huettel B."/>
            <person name="Barry K.W."/>
            <person name="Haridas S."/>
            <person name="Chen C."/>
            <person name="Bauer D."/>
            <person name="Andreopoulos W."/>
            <person name="Pangilinan J."/>
            <person name="LaButti K."/>
            <person name="Riley R."/>
            <person name="Lipzen A."/>
            <person name="Clum A."/>
            <person name="Drula E."/>
            <person name="Henrissat B."/>
            <person name="Kohler A."/>
            <person name="Grigoriev I.V."/>
            <person name="Martin F.M."/>
            <person name="Hacquard S."/>
        </authorList>
    </citation>
    <scope>NUCLEOTIDE SEQUENCE</scope>
    <source>
        <strain evidence="2">MPI-CAGE-CH-0230</strain>
    </source>
</reference>
<evidence type="ECO:0000256" key="1">
    <source>
        <dbReference type="SAM" id="MobiDB-lite"/>
    </source>
</evidence>
<dbReference type="RefSeq" id="XP_046007192.1">
    <property type="nucleotide sequence ID" value="XM_046151403.1"/>
</dbReference>
<protein>
    <submittedName>
        <fullName evidence="2">Uncharacterized protein</fullName>
    </submittedName>
</protein>
<accession>A0A9P8XW41</accession>
<dbReference type="EMBL" id="JAGTJQ010000010">
    <property type="protein sequence ID" value="KAH7020991.1"/>
    <property type="molecule type" value="Genomic_DNA"/>
</dbReference>
<dbReference type="AlphaFoldDB" id="A0A9P8XW41"/>
<dbReference type="Proteomes" id="UP000756346">
    <property type="component" value="Unassembled WGS sequence"/>
</dbReference>
<feature type="region of interest" description="Disordered" evidence="1">
    <location>
        <begin position="70"/>
        <end position="164"/>
    </location>
</feature>
<sequence length="226" mass="24242">MAAGCWRGGSGGRPVGGGDGWATVRYLYQGIAGWQVLDLFFWPIDDGGARSSGEQGLAGVCRPLSWPGRAKKYRVKPGPRTAGTASPGQSDAGIAPLRGVSQGRSGGSQGSQTDTARTGKKNLPPHPTRAGRCRRPRRLGKPRTPCAAQPRRSPLPHPSKPNLTGLHYDKCLAHQRKHVSKYARGCPDSQPLLRRGPGLCATFQSRGRRHCRLCSAVPRLRPETGE</sequence>
<evidence type="ECO:0000313" key="2">
    <source>
        <dbReference type="EMBL" id="KAH7020991.1"/>
    </source>
</evidence>
<name>A0A9P8XW41_9PEZI</name>
<comment type="caution">
    <text evidence="2">The sequence shown here is derived from an EMBL/GenBank/DDBJ whole genome shotgun (WGS) entry which is preliminary data.</text>
</comment>
<feature type="compositionally biased region" description="Basic residues" evidence="1">
    <location>
        <begin position="129"/>
        <end position="141"/>
    </location>
</feature>
<organism evidence="2 3">
    <name type="scientific">Microdochium trichocladiopsis</name>
    <dbReference type="NCBI Taxonomy" id="1682393"/>
    <lineage>
        <taxon>Eukaryota</taxon>
        <taxon>Fungi</taxon>
        <taxon>Dikarya</taxon>
        <taxon>Ascomycota</taxon>
        <taxon>Pezizomycotina</taxon>
        <taxon>Sordariomycetes</taxon>
        <taxon>Xylariomycetidae</taxon>
        <taxon>Xylariales</taxon>
        <taxon>Microdochiaceae</taxon>
        <taxon>Microdochium</taxon>
    </lineage>
</organism>
<evidence type="ECO:0000313" key="3">
    <source>
        <dbReference type="Proteomes" id="UP000756346"/>
    </source>
</evidence>
<keyword evidence="3" id="KW-1185">Reference proteome</keyword>
<gene>
    <name evidence="2" type="ORF">B0I36DRAFT_27689</name>
</gene>
<dbReference type="GeneID" id="70180949"/>